<dbReference type="AlphaFoldDB" id="A0A979G4Y7"/>
<reference evidence="2" key="1">
    <citation type="submission" date="2009-08" db="EMBL/GenBank/DDBJ databases">
        <title>The complete genome of Chitinophaga pinensis DSM 2588.</title>
        <authorList>
            <consortium name="US DOE Joint Genome Institute (JGI-PGF)"/>
            <person name="Lucas S."/>
            <person name="Copeland A."/>
            <person name="Lapidus A."/>
            <person name="Glavina del Rio T."/>
            <person name="Dalin E."/>
            <person name="Tice H."/>
            <person name="Bruce D."/>
            <person name="Goodwin L."/>
            <person name="Pitluck S."/>
            <person name="Kyrpides N."/>
            <person name="Mavromatis K."/>
            <person name="Ivanova N."/>
            <person name="Mikhailova N."/>
            <person name="Sims D."/>
            <person name="Meinche L."/>
            <person name="Brettin T."/>
            <person name="Detter J.C."/>
            <person name="Han C."/>
            <person name="Larimer F."/>
            <person name="Land M."/>
            <person name="Hauser L."/>
            <person name="Markowitz V."/>
            <person name="Cheng J.-F."/>
            <person name="Hugenholtz P."/>
            <person name="Woyke T."/>
            <person name="Wu D."/>
            <person name="Spring S."/>
            <person name="Klenk H.-P."/>
            <person name="Eisen J.A."/>
        </authorList>
    </citation>
    <scope>NUCLEOTIDE SEQUENCE [LARGE SCALE GENOMIC DNA]</scope>
    <source>
        <strain evidence="2">ATCC 43595 / DSM 2588 / LMG 13176 / NBRC 15968 / NCIMB 11800 / UQM 2034</strain>
    </source>
</reference>
<dbReference type="Proteomes" id="UP000002215">
    <property type="component" value="Chromosome"/>
</dbReference>
<name>A0A979G4Y7_CHIPD</name>
<organism evidence="1 2">
    <name type="scientific">Chitinophaga pinensis (strain ATCC 43595 / DSM 2588 / LMG 13176 / NBRC 15968 / NCIMB 11800 / UQM 2034)</name>
    <dbReference type="NCBI Taxonomy" id="485918"/>
    <lineage>
        <taxon>Bacteria</taxon>
        <taxon>Pseudomonadati</taxon>
        <taxon>Bacteroidota</taxon>
        <taxon>Chitinophagia</taxon>
        <taxon>Chitinophagales</taxon>
        <taxon>Chitinophagaceae</taxon>
        <taxon>Chitinophaga</taxon>
    </lineage>
</organism>
<dbReference type="EMBL" id="CP001699">
    <property type="protein sequence ID" value="ACU60990.1"/>
    <property type="molecule type" value="Genomic_DNA"/>
</dbReference>
<gene>
    <name evidence="1" type="ordered locus">Cpin_3526</name>
</gene>
<evidence type="ECO:0000313" key="2">
    <source>
        <dbReference type="Proteomes" id="UP000002215"/>
    </source>
</evidence>
<dbReference type="OrthoDB" id="652877at2"/>
<evidence type="ECO:0000313" key="1">
    <source>
        <dbReference type="EMBL" id="ACU60990.1"/>
    </source>
</evidence>
<dbReference type="KEGG" id="cpi:Cpin_3526"/>
<proteinExistence type="predicted"/>
<protein>
    <submittedName>
        <fullName evidence="1">Uncharacterized protein</fullName>
    </submittedName>
</protein>
<dbReference type="RefSeq" id="WP_012791163.1">
    <property type="nucleotide sequence ID" value="NC_013132.1"/>
</dbReference>
<accession>A0A979G4Y7</accession>
<sequence length="275" mass="31894">MGSRVNYVIKNKEKITIYHHRWGAIRISHDLYAGETAFLKYVKECDIHTHLREDGWMEGFVLVDMEKKLLGFWSWELERETSVLRYYLSALQEKWPGWQLIHLANYMYDAEPLIGFNYISAQTIPAFKLPDPELMMNDGIPDDCPCALVIARQDREIFVAETMEITVENIICYGEQSVPLLRRRPAIPLPLEGETRTPDHIFIDLDNKWLIVNDSIFGIWETMAHKWPGYTLKMGCIGYLAMLEAANIPTAGLEMPHSKVMEGFEQMTSLDDLYK</sequence>
<reference evidence="1 2" key="2">
    <citation type="journal article" date="2010" name="Stand. Genomic Sci.">
        <title>Complete genome sequence of Chitinophaga pinensis type strain (UQM 2034).</title>
        <authorList>
            <person name="Glavina Del Rio T."/>
            <person name="Abt B."/>
            <person name="Spring S."/>
            <person name="Lapidus A."/>
            <person name="Nolan M."/>
            <person name="Tice H."/>
            <person name="Copeland A."/>
            <person name="Cheng J.F."/>
            <person name="Chen F."/>
            <person name="Bruce D."/>
            <person name="Goodwin L."/>
            <person name="Pitluck S."/>
            <person name="Ivanova N."/>
            <person name="Mavromatis K."/>
            <person name="Mikhailova N."/>
            <person name="Pati A."/>
            <person name="Chen A."/>
            <person name="Palaniappan K."/>
            <person name="Land M."/>
            <person name="Hauser L."/>
            <person name="Chang Y.J."/>
            <person name="Jeffries C.D."/>
            <person name="Chain P."/>
            <person name="Saunders E."/>
            <person name="Detter J.C."/>
            <person name="Brettin T."/>
            <person name="Rohde M."/>
            <person name="Goker M."/>
            <person name="Bristow J."/>
            <person name="Eisen J.A."/>
            <person name="Markowitz V."/>
            <person name="Hugenholtz P."/>
            <person name="Kyrpides N.C."/>
            <person name="Klenk H.P."/>
            <person name="Lucas S."/>
        </authorList>
    </citation>
    <scope>NUCLEOTIDE SEQUENCE [LARGE SCALE GENOMIC DNA]</scope>
    <source>
        <strain evidence="2">ATCC 43595 / DSM 2588 / LMG 13176 / NBRC 15968 / NCIMB 11800 / UQM 2034</strain>
    </source>
</reference>